<dbReference type="Proteomes" id="UP000093918">
    <property type="component" value="Unassembled WGS sequence"/>
</dbReference>
<accession>A0ABX2WIH0</accession>
<sequence length="148" mass="16050">MTTTHDARRTALLARLSDADLLAEHGKLDARNDLTASERMTAAWLADELHARYPETTSIIDGYFEADENLTESYHVLLRRALAQVGFFAPAVGSDVRALKMTAAGTSLVPGVVTSRDVHDGSPRIVVRFADGTERSYSGQGIADYVLA</sequence>
<evidence type="ECO:0000313" key="1">
    <source>
        <dbReference type="EMBL" id="OAZ40963.1"/>
    </source>
</evidence>
<organism evidence="1 2">
    <name type="scientific">Microbacterium arborescens</name>
    <dbReference type="NCBI Taxonomy" id="33883"/>
    <lineage>
        <taxon>Bacteria</taxon>
        <taxon>Bacillati</taxon>
        <taxon>Actinomycetota</taxon>
        <taxon>Actinomycetes</taxon>
        <taxon>Micrococcales</taxon>
        <taxon>Microbacteriaceae</taxon>
        <taxon>Microbacterium</taxon>
    </lineage>
</organism>
<gene>
    <name evidence="1" type="ORF">A9Z40_03205</name>
</gene>
<evidence type="ECO:0000313" key="2">
    <source>
        <dbReference type="Proteomes" id="UP000093918"/>
    </source>
</evidence>
<comment type="caution">
    <text evidence="1">The sequence shown here is derived from an EMBL/GenBank/DDBJ whole genome shotgun (WGS) entry which is preliminary data.</text>
</comment>
<keyword evidence="2" id="KW-1185">Reference proteome</keyword>
<dbReference type="EMBL" id="LZEM01000018">
    <property type="protein sequence ID" value="OAZ40963.1"/>
    <property type="molecule type" value="Genomic_DNA"/>
</dbReference>
<dbReference type="RefSeq" id="WP_064956069.1">
    <property type="nucleotide sequence ID" value="NZ_LZEM01000018.1"/>
</dbReference>
<proteinExistence type="predicted"/>
<protein>
    <submittedName>
        <fullName evidence="1">Uncharacterized protein</fullName>
    </submittedName>
</protein>
<name>A0ABX2WIH0_9MICO</name>
<reference evidence="2" key="1">
    <citation type="submission" date="2016-06" db="EMBL/GenBank/DDBJ databases">
        <title>Genome sequencing of cellulolytic organisms.</title>
        <authorList>
            <person name="Bohra V."/>
            <person name="Dafale N.A."/>
            <person name="Purohit H.J."/>
        </authorList>
    </citation>
    <scope>NUCLEOTIDE SEQUENCE [LARGE SCALE GENOMIC DNA]</scope>
    <source>
        <strain evidence="2">ND21</strain>
    </source>
</reference>